<evidence type="ECO:0000259" key="8">
    <source>
        <dbReference type="PROSITE" id="PS50850"/>
    </source>
</evidence>
<evidence type="ECO:0000256" key="2">
    <source>
        <dbReference type="ARBA" id="ARBA00007520"/>
    </source>
</evidence>
<comment type="caution">
    <text evidence="9">The sequence shown here is derived from an EMBL/GenBank/DDBJ whole genome shotgun (WGS) entry which is preliminary data.</text>
</comment>
<dbReference type="Pfam" id="PF07690">
    <property type="entry name" value="MFS_1"/>
    <property type="match status" value="1"/>
</dbReference>
<dbReference type="OrthoDB" id="7375466at2"/>
<dbReference type="CDD" id="cd17502">
    <property type="entry name" value="MFS_Azr1_MDR_like"/>
    <property type="match status" value="1"/>
</dbReference>
<dbReference type="GO" id="GO:0022857">
    <property type="term" value="F:transmembrane transporter activity"/>
    <property type="evidence" value="ECO:0007669"/>
    <property type="project" value="InterPro"/>
</dbReference>
<dbReference type="NCBIfam" id="TIGR00711">
    <property type="entry name" value="efflux_EmrB"/>
    <property type="match status" value="1"/>
</dbReference>
<dbReference type="InterPro" id="IPR004638">
    <property type="entry name" value="EmrB-like"/>
</dbReference>
<dbReference type="PANTHER" id="PTHR23501">
    <property type="entry name" value="MAJOR FACILITATOR SUPERFAMILY"/>
    <property type="match status" value="1"/>
</dbReference>
<accession>A0A5C4WHT9</accession>
<organism evidence="9 10">
    <name type="scientific">Nonomuraea phyllanthi</name>
    <dbReference type="NCBI Taxonomy" id="2219224"/>
    <lineage>
        <taxon>Bacteria</taxon>
        <taxon>Bacillati</taxon>
        <taxon>Actinomycetota</taxon>
        <taxon>Actinomycetes</taxon>
        <taxon>Streptosporangiales</taxon>
        <taxon>Streptosporangiaceae</taxon>
        <taxon>Nonomuraea</taxon>
    </lineage>
</organism>
<dbReference type="PANTHER" id="PTHR23501:SF197">
    <property type="entry name" value="COMD"/>
    <property type="match status" value="1"/>
</dbReference>
<comment type="similarity">
    <text evidence="2">Belongs to the major facilitator superfamily. TCR/Tet family.</text>
</comment>
<evidence type="ECO:0000313" key="10">
    <source>
        <dbReference type="Proteomes" id="UP000312512"/>
    </source>
</evidence>
<feature type="domain" description="Major facilitator superfamily (MFS) profile" evidence="8">
    <location>
        <begin position="23"/>
        <end position="491"/>
    </location>
</feature>
<comment type="subcellular location">
    <subcellularLocation>
        <location evidence="1">Cell membrane</location>
        <topology evidence="1">Multi-pass membrane protein</topology>
    </subcellularLocation>
</comment>
<sequence length="572" mass="59570">MGDLRSRKGRGPVSLTRGQVRLVMTGLVLAMLLAALDQMIVATALPRIVGELGGIDHLSWVVTAYLLASTAGTPLYGKLSDLYGRKRIFLSAIVIFLVGSVLCGVAQDMAQLIAFRGVQGLGGGGLMALAMAVIADVVPPREIGRYQGMFGGVFGLASVAGPLVGGFFTDHASWRWIFWINLPLGVVAMAVIAVALRVPARRLSHRIDYLGAALLVAAVCCVLLVTVWGGQTYDWASPQIAGLAGAGLVLAAAFVAWEHRASEPILPPRLMGDPLVAVSSGLALLSGVAMFGAVVYLPGYLQIVKGESATGSGLALVPLTIGIIVASTFSGRLVSRTGRYKIHPIAGATVLAAGLWLLSRVEADTSMPVLLACTVVVGLGMGLFIQVPLIVAQNAVRRGDIGVASSAIAFFRTLGGAMGTALFGTVQARSLESAGVRTVPADPAVLERIPPAELHRLLEAFTDAVQAVYLWAVPFAVLSLLLALVLREVPLRGAAEPPLPPLVLALAGVALTWLAERIERDASPRLVAAASALVPAEQAGDERARARSAARQVLRPLAGRLLLAAIQSKGNP</sequence>
<keyword evidence="7" id="KW-0472">Membrane</keyword>
<dbReference type="PROSITE" id="PS50850">
    <property type="entry name" value="MFS"/>
    <property type="match status" value="1"/>
</dbReference>
<evidence type="ECO:0000256" key="7">
    <source>
        <dbReference type="ARBA" id="ARBA00023136"/>
    </source>
</evidence>
<dbReference type="FunFam" id="1.20.1720.10:FF:000004">
    <property type="entry name" value="EmrB/QacA family drug resistance transporter"/>
    <property type="match status" value="1"/>
</dbReference>
<keyword evidence="5" id="KW-0812">Transmembrane</keyword>
<dbReference type="Gene3D" id="1.20.1720.10">
    <property type="entry name" value="Multidrug resistance protein D"/>
    <property type="match status" value="1"/>
</dbReference>
<evidence type="ECO:0000256" key="6">
    <source>
        <dbReference type="ARBA" id="ARBA00022989"/>
    </source>
</evidence>
<dbReference type="PRINTS" id="PR01036">
    <property type="entry name" value="TCRTETB"/>
</dbReference>
<dbReference type="Proteomes" id="UP000312512">
    <property type="component" value="Unassembled WGS sequence"/>
</dbReference>
<dbReference type="InterPro" id="IPR036259">
    <property type="entry name" value="MFS_trans_sf"/>
</dbReference>
<evidence type="ECO:0000256" key="3">
    <source>
        <dbReference type="ARBA" id="ARBA00022448"/>
    </source>
</evidence>
<dbReference type="Gene3D" id="1.20.1250.20">
    <property type="entry name" value="MFS general substrate transporter like domains"/>
    <property type="match status" value="1"/>
</dbReference>
<keyword evidence="3" id="KW-0813">Transport</keyword>
<keyword evidence="6" id="KW-1133">Transmembrane helix</keyword>
<reference evidence="9 10" key="1">
    <citation type="submission" date="2019-10" db="EMBL/GenBank/DDBJ databases">
        <title>Nonomuraea sp. nov., isolated from Phyllanthus amarus.</title>
        <authorList>
            <person name="Klykleung N."/>
            <person name="Tanasupawat S."/>
        </authorList>
    </citation>
    <scope>NUCLEOTIDE SEQUENCE [LARGE SCALE GENOMIC DNA]</scope>
    <source>
        <strain evidence="9 10">PA1-10</strain>
    </source>
</reference>
<dbReference type="InterPro" id="IPR011701">
    <property type="entry name" value="MFS"/>
</dbReference>
<dbReference type="EMBL" id="VDLX02000006">
    <property type="protein sequence ID" value="KAB8194075.1"/>
    <property type="molecule type" value="Genomic_DNA"/>
</dbReference>
<evidence type="ECO:0000256" key="5">
    <source>
        <dbReference type="ARBA" id="ARBA00022692"/>
    </source>
</evidence>
<evidence type="ECO:0000256" key="4">
    <source>
        <dbReference type="ARBA" id="ARBA00022475"/>
    </source>
</evidence>
<evidence type="ECO:0000256" key="1">
    <source>
        <dbReference type="ARBA" id="ARBA00004651"/>
    </source>
</evidence>
<dbReference type="InterPro" id="IPR020846">
    <property type="entry name" value="MFS_dom"/>
</dbReference>
<dbReference type="GO" id="GO:0005886">
    <property type="term" value="C:plasma membrane"/>
    <property type="evidence" value="ECO:0007669"/>
    <property type="project" value="UniProtKB-SubCell"/>
</dbReference>
<gene>
    <name evidence="9" type="ORF">FH608_018000</name>
</gene>
<name>A0A5C4WHT9_9ACTN</name>
<dbReference type="SUPFAM" id="SSF103473">
    <property type="entry name" value="MFS general substrate transporter"/>
    <property type="match status" value="1"/>
</dbReference>
<keyword evidence="4" id="KW-1003">Cell membrane</keyword>
<dbReference type="AlphaFoldDB" id="A0A5C4WHT9"/>
<protein>
    <submittedName>
        <fullName evidence="9">DHA2 family efflux MFS transporter permease subunit</fullName>
    </submittedName>
</protein>
<proteinExistence type="inferred from homology"/>
<evidence type="ECO:0000313" key="9">
    <source>
        <dbReference type="EMBL" id="KAB8194075.1"/>
    </source>
</evidence>
<keyword evidence="10" id="KW-1185">Reference proteome</keyword>